<feature type="domain" description="DUF6371" evidence="1">
    <location>
        <begin position="87"/>
        <end position="237"/>
    </location>
</feature>
<dbReference type="Pfam" id="PF19898">
    <property type="entry name" value="DUF6371"/>
    <property type="match status" value="1"/>
</dbReference>
<dbReference type="Proteomes" id="UP000184225">
    <property type="component" value="Unassembled WGS sequence"/>
</dbReference>
<keyword evidence="3" id="KW-1185">Reference proteome</keyword>
<dbReference type="AlphaFoldDB" id="A0A1M6DWA1"/>
<sequence length="338" mass="39428">MNKKELKFDKNRRRVKYCPCGKNNKDGKFVPYNNFETKGYCHSCGETFLPNLEMDTIQKPFVYVKPQKPTYHDPKLVAESGQNFKNNNFIQQLKKDFDKELIKEAISKYLIGTSKHWQGSTVFWQIDNNQKVRHGKIMLYDIETGKRLKKEEKTFISSVRSVLKLKNHHFKQCLFGLHLINEFPDKKIAIVESEKTAIKMSMFKPEYNWLATGGKSLLKYEYLKVLKDKSIMLFPDKGAYNEWNNVASELLPLGFNIKVSEWLESTDYPDNTDLADLLIYENTKKLNKTYSSELEKLSIKSKTEMIADKLANRNPKIYNLIETFDLADNNGCKIGRII</sequence>
<dbReference type="OrthoDB" id="1068350at2"/>
<dbReference type="InterPro" id="IPR045951">
    <property type="entry name" value="DUF6371"/>
</dbReference>
<reference evidence="2 3" key="1">
    <citation type="submission" date="2016-11" db="EMBL/GenBank/DDBJ databases">
        <authorList>
            <person name="Jaros S."/>
            <person name="Januszkiewicz K."/>
            <person name="Wedrychowicz H."/>
        </authorList>
    </citation>
    <scope>NUCLEOTIDE SEQUENCE [LARGE SCALE GENOMIC DNA]</scope>
    <source>
        <strain evidence="2 3">DSM 21425</strain>
    </source>
</reference>
<name>A0A1M6DWA1_9FLAO</name>
<proteinExistence type="predicted"/>
<organism evidence="2 3">
    <name type="scientific">Mesonia phycicola</name>
    <dbReference type="NCBI Taxonomy" id="579105"/>
    <lineage>
        <taxon>Bacteria</taxon>
        <taxon>Pseudomonadati</taxon>
        <taxon>Bacteroidota</taxon>
        <taxon>Flavobacteriia</taxon>
        <taxon>Flavobacteriales</taxon>
        <taxon>Flavobacteriaceae</taxon>
        <taxon>Mesonia</taxon>
    </lineage>
</organism>
<dbReference type="RefSeq" id="WP_073149806.1">
    <property type="nucleotide sequence ID" value="NZ_FQYY01000004.1"/>
</dbReference>
<gene>
    <name evidence="2" type="ORF">SAMN04488096_104201</name>
</gene>
<dbReference type="STRING" id="579105.SAMN04488096_104201"/>
<evidence type="ECO:0000313" key="3">
    <source>
        <dbReference type="Proteomes" id="UP000184225"/>
    </source>
</evidence>
<accession>A0A1M6DWA1</accession>
<protein>
    <recommendedName>
        <fullName evidence="1">DUF6371 domain-containing protein</fullName>
    </recommendedName>
</protein>
<evidence type="ECO:0000259" key="1">
    <source>
        <dbReference type="Pfam" id="PF19898"/>
    </source>
</evidence>
<evidence type="ECO:0000313" key="2">
    <source>
        <dbReference type="EMBL" id="SHI77455.1"/>
    </source>
</evidence>
<dbReference type="EMBL" id="FQYY01000004">
    <property type="protein sequence ID" value="SHI77455.1"/>
    <property type="molecule type" value="Genomic_DNA"/>
</dbReference>